<dbReference type="InterPro" id="IPR027966">
    <property type="entry name" value="FANCD2OS"/>
</dbReference>
<evidence type="ECO:0000313" key="2">
    <source>
        <dbReference type="Proteomes" id="UP000001646"/>
    </source>
</evidence>
<dbReference type="PANTHER" id="PTHR31036">
    <property type="entry name" value="FANCD2 OPPOSITE STRAND PROTEIN"/>
    <property type="match status" value="1"/>
</dbReference>
<sequence length="178" mass="19857">MAGEYQLWAPHSPLDESLRWLRGPPPRATFSTRPPFPRGRSPDAAVTAADLEVQLCFQGLSLVLEPGVKGATRPAFRAAGEARGQVTRVQRPQAVRLRGLDTVFGQRVTVRPPRWTGSLRASEPSAFRPVVSPRQRWPRGLREPQAHAATNLCRQMLRAILLLYAAYKKCAWTLQHSC</sequence>
<dbReference type="Pfam" id="PF15124">
    <property type="entry name" value="FANCD2OS"/>
    <property type="match status" value="1"/>
</dbReference>
<evidence type="ECO:0000313" key="1">
    <source>
        <dbReference type="Ensembl" id="ENSACAP00000009261.1"/>
    </source>
</evidence>
<protein>
    <recommendedName>
        <fullName evidence="3">FANCD2 opposite strand</fullName>
    </recommendedName>
</protein>
<gene>
    <name evidence="1" type="primary">LOC100559563</name>
</gene>
<dbReference type="KEGG" id="acs:100559563"/>
<dbReference type="PANTHER" id="PTHR31036:SF0">
    <property type="entry name" value="FANCD2 OPPOSITE STRAND PROTEIN"/>
    <property type="match status" value="1"/>
</dbReference>
<organism evidence="1 2">
    <name type="scientific">Anolis carolinensis</name>
    <name type="common">Green anole</name>
    <name type="synonym">American chameleon</name>
    <dbReference type="NCBI Taxonomy" id="28377"/>
    <lineage>
        <taxon>Eukaryota</taxon>
        <taxon>Metazoa</taxon>
        <taxon>Chordata</taxon>
        <taxon>Craniata</taxon>
        <taxon>Vertebrata</taxon>
        <taxon>Euteleostomi</taxon>
        <taxon>Lepidosauria</taxon>
        <taxon>Squamata</taxon>
        <taxon>Bifurcata</taxon>
        <taxon>Unidentata</taxon>
        <taxon>Episquamata</taxon>
        <taxon>Toxicofera</taxon>
        <taxon>Iguania</taxon>
        <taxon>Dactyloidae</taxon>
        <taxon>Anolis</taxon>
    </lineage>
</organism>
<dbReference type="OMA" id="MAMAICR"/>
<reference evidence="1" key="1">
    <citation type="submission" date="2009-12" db="EMBL/GenBank/DDBJ databases">
        <title>The Genome Sequence of Anolis carolinensis (Green Anole Lizard).</title>
        <authorList>
            <consortium name="The Genome Sequencing Platform"/>
            <person name="Di Palma F."/>
            <person name="Alfoldi J."/>
            <person name="Heiman D."/>
            <person name="Young S."/>
            <person name="Grabherr M."/>
            <person name="Johnson J."/>
            <person name="Lander E.S."/>
            <person name="Lindblad-Toh K."/>
        </authorList>
    </citation>
    <scope>NUCLEOTIDE SEQUENCE [LARGE SCALE GENOMIC DNA]</scope>
    <source>
        <strain evidence="1">JBL SC #1</strain>
    </source>
</reference>
<dbReference type="InParanoid" id="H9GF76"/>
<evidence type="ECO:0008006" key="3">
    <source>
        <dbReference type="Google" id="ProtNLM"/>
    </source>
</evidence>
<keyword evidence="2" id="KW-1185">Reference proteome</keyword>
<dbReference type="HOGENOM" id="CLU_1510145_0_0_1"/>
<dbReference type="Proteomes" id="UP000001646">
    <property type="component" value="Unplaced"/>
</dbReference>
<proteinExistence type="predicted"/>
<dbReference type="Ensembl" id="ENSACAT00000009454.1">
    <property type="protein sequence ID" value="ENSACAP00000009261.1"/>
    <property type="gene ID" value="ENSACAG00000009478.1"/>
</dbReference>
<dbReference type="GeneTree" id="ENSGT00390000000631"/>
<reference evidence="1" key="3">
    <citation type="submission" date="2025-09" db="UniProtKB">
        <authorList>
            <consortium name="Ensembl"/>
        </authorList>
    </citation>
    <scope>IDENTIFICATION</scope>
</reference>
<dbReference type="AlphaFoldDB" id="H9GF76"/>
<dbReference type="eggNOG" id="ENOG502S0QV">
    <property type="taxonomic scope" value="Eukaryota"/>
</dbReference>
<name>H9GF76_ANOCA</name>
<dbReference type="Bgee" id="ENSACAG00000009478">
    <property type="expression patterns" value="Expressed in lung and 8 other cell types or tissues"/>
</dbReference>
<dbReference type="OrthoDB" id="9433753at2759"/>
<dbReference type="GeneID" id="100559563"/>
<accession>H9GF76</accession>
<reference evidence="1" key="2">
    <citation type="submission" date="2025-08" db="UniProtKB">
        <authorList>
            <consortium name="Ensembl"/>
        </authorList>
    </citation>
    <scope>IDENTIFICATION</scope>
</reference>
<dbReference type="RefSeq" id="XP_008121464.1">
    <property type="nucleotide sequence ID" value="XM_008123257.3"/>
</dbReference>